<dbReference type="InterPro" id="IPR001789">
    <property type="entry name" value="Sig_transdc_resp-reg_receiver"/>
</dbReference>
<dbReference type="PANTHER" id="PTHR37299">
    <property type="entry name" value="TRANSCRIPTIONAL REGULATOR-RELATED"/>
    <property type="match status" value="1"/>
</dbReference>
<sequence>MKVIIVEDEYFTAKGLQTLLTETGPDIEVLTILQSVSECVEWFKSHPEPDLAFMDIHLADGQVFSLFKRINVSCPIIFTTAYEEYALKAFEVNSIDYLLKPIKQSDLQRALDKIKRFGQSGERVYNQDLMDKMIEALNKSQLSYKSHFLIPFRDKLFPISVEKIAYIRSESKASVLVTIDKKEHFIDLSLEKIAQDLNPKLFFRANRQYIVAHSAIQSMSVWFGGKLMVTLSVETPEKVIVSKAKNREFKEWYQGAYGSSTKL</sequence>
<dbReference type="PROSITE" id="PS50110">
    <property type="entry name" value="RESPONSE_REGULATORY"/>
    <property type="match status" value="1"/>
</dbReference>
<dbReference type="SMART" id="SM00850">
    <property type="entry name" value="LytTR"/>
    <property type="match status" value="1"/>
</dbReference>
<name>C3J860_POREA</name>
<evidence type="ECO:0000313" key="5">
    <source>
        <dbReference type="Proteomes" id="UP000004295"/>
    </source>
</evidence>
<comment type="caution">
    <text evidence="4">The sequence shown here is derived from an EMBL/GenBank/DDBJ whole genome shotgun (WGS) entry which is preliminary data.</text>
</comment>
<dbReference type="Gene3D" id="3.40.50.2300">
    <property type="match status" value="1"/>
</dbReference>
<keyword evidence="5" id="KW-1185">Reference proteome</keyword>
<dbReference type="PROSITE" id="PS50930">
    <property type="entry name" value="HTH_LYTTR"/>
    <property type="match status" value="1"/>
</dbReference>
<dbReference type="InterPro" id="IPR011006">
    <property type="entry name" value="CheY-like_superfamily"/>
</dbReference>
<dbReference type="PANTHER" id="PTHR37299:SF1">
    <property type="entry name" value="STAGE 0 SPORULATION PROTEIN A HOMOLOG"/>
    <property type="match status" value="1"/>
</dbReference>
<dbReference type="eggNOG" id="COG3279">
    <property type="taxonomic scope" value="Bacteria"/>
</dbReference>
<accession>C3J860</accession>
<reference evidence="4 5" key="1">
    <citation type="submission" date="2009-04" db="EMBL/GenBank/DDBJ databases">
        <authorList>
            <person name="Sebastian Y."/>
            <person name="Madupu R."/>
            <person name="Durkin A.S."/>
            <person name="Torralba M."/>
            <person name="Methe B."/>
            <person name="Sutton G.G."/>
            <person name="Strausberg R.L."/>
            <person name="Nelson K.E."/>
        </authorList>
    </citation>
    <scope>NUCLEOTIDE SEQUENCE [LARGE SCALE GENOMIC DNA]</scope>
    <source>
        <strain evidence="5">ATCC 35406 / BCRC 14492 / JCM 8526 / NCTC 13058 / HG 370</strain>
    </source>
</reference>
<keyword evidence="1" id="KW-0597">Phosphoprotein</keyword>
<protein>
    <submittedName>
        <fullName evidence="4">LytTr DNA-binding domain protein</fullName>
    </submittedName>
</protein>
<dbReference type="Pfam" id="PF00072">
    <property type="entry name" value="Response_reg"/>
    <property type="match status" value="1"/>
</dbReference>
<feature type="domain" description="HTH LytTR-type" evidence="3">
    <location>
        <begin position="150"/>
        <end position="255"/>
    </location>
</feature>
<dbReference type="Proteomes" id="UP000004295">
    <property type="component" value="Unassembled WGS sequence"/>
</dbReference>
<dbReference type="AlphaFoldDB" id="C3J860"/>
<evidence type="ECO:0000256" key="1">
    <source>
        <dbReference type="PROSITE-ProRule" id="PRU00169"/>
    </source>
</evidence>
<evidence type="ECO:0000259" key="2">
    <source>
        <dbReference type="PROSITE" id="PS50110"/>
    </source>
</evidence>
<dbReference type="Gene3D" id="2.40.50.1020">
    <property type="entry name" value="LytTr DNA-binding domain"/>
    <property type="match status" value="1"/>
</dbReference>
<evidence type="ECO:0000313" key="4">
    <source>
        <dbReference type="EMBL" id="EEN83542.1"/>
    </source>
</evidence>
<dbReference type="GeneID" id="93365611"/>
<dbReference type="SUPFAM" id="SSF52172">
    <property type="entry name" value="CheY-like"/>
    <property type="match status" value="1"/>
</dbReference>
<dbReference type="FunFam" id="3.40.50.2300:FF:000361">
    <property type="entry name" value="Two-component system response regulator"/>
    <property type="match status" value="1"/>
</dbReference>
<dbReference type="RefSeq" id="WP_004332009.1">
    <property type="nucleotide sequence ID" value="NZ_ACNN01000005.1"/>
</dbReference>
<feature type="domain" description="Response regulatory" evidence="2">
    <location>
        <begin position="2"/>
        <end position="115"/>
    </location>
</feature>
<gene>
    <name evidence="4" type="ORF">POREN0001_1303</name>
</gene>
<evidence type="ECO:0000259" key="3">
    <source>
        <dbReference type="PROSITE" id="PS50930"/>
    </source>
</evidence>
<dbReference type="InterPro" id="IPR007492">
    <property type="entry name" value="LytTR_DNA-bd_dom"/>
</dbReference>
<keyword evidence="4" id="KW-0238">DNA-binding</keyword>
<dbReference type="SMART" id="SM00448">
    <property type="entry name" value="REC"/>
    <property type="match status" value="1"/>
</dbReference>
<dbReference type="InterPro" id="IPR046947">
    <property type="entry name" value="LytR-like"/>
</dbReference>
<dbReference type="EMBL" id="ACNN01000005">
    <property type="protein sequence ID" value="EEN83542.1"/>
    <property type="molecule type" value="Genomic_DNA"/>
</dbReference>
<dbReference type="GO" id="GO:0000156">
    <property type="term" value="F:phosphorelay response regulator activity"/>
    <property type="evidence" value="ECO:0007669"/>
    <property type="project" value="InterPro"/>
</dbReference>
<feature type="modified residue" description="4-aspartylphosphate" evidence="1">
    <location>
        <position position="55"/>
    </location>
</feature>
<dbReference type="STRING" id="553175.POREN0001_1303"/>
<proteinExistence type="predicted"/>
<organism evidence="4 5">
    <name type="scientific">Porphyromonas endodontalis (strain ATCC 35406 / DSM 24491 / JCM 8526 / CCUG 16442 / BCRC 14492 / NCTC 13058 / HG 370)</name>
    <name type="common">Bacteroides endodontalis</name>
    <dbReference type="NCBI Taxonomy" id="553175"/>
    <lineage>
        <taxon>Bacteria</taxon>
        <taxon>Pseudomonadati</taxon>
        <taxon>Bacteroidota</taxon>
        <taxon>Bacteroidia</taxon>
        <taxon>Bacteroidales</taxon>
        <taxon>Porphyromonadaceae</taxon>
        <taxon>Porphyromonas</taxon>
    </lineage>
</organism>
<dbReference type="GO" id="GO:0003677">
    <property type="term" value="F:DNA binding"/>
    <property type="evidence" value="ECO:0007669"/>
    <property type="project" value="UniProtKB-KW"/>
</dbReference>
<dbReference type="Pfam" id="PF04397">
    <property type="entry name" value="LytTR"/>
    <property type="match status" value="1"/>
</dbReference>